<name>A0ABM9IAX9_9BACT</name>
<accession>A0ABM9IAX9</accession>
<dbReference type="EMBL" id="OX458932">
    <property type="protein sequence ID" value="CAI9084811.1"/>
    <property type="molecule type" value="Genomic_DNA"/>
</dbReference>
<dbReference type="Proteomes" id="UP001161497">
    <property type="component" value="Chromosome"/>
</dbReference>
<organism evidence="1 2">
    <name type="scientific">Candidatus Methylacidiphilum fumarolicum</name>
    <dbReference type="NCBI Taxonomy" id="591154"/>
    <lineage>
        <taxon>Bacteria</taxon>
        <taxon>Pseudomonadati</taxon>
        <taxon>Verrucomicrobiota</taxon>
        <taxon>Methylacidiphilae</taxon>
        <taxon>Methylacidiphilales</taxon>
        <taxon>Methylacidiphilaceae</taxon>
        <taxon>Methylacidiphilum (ex Ratnadevi et al. 2023)</taxon>
    </lineage>
</organism>
<reference evidence="1" key="1">
    <citation type="submission" date="2023-03" db="EMBL/GenBank/DDBJ databases">
        <authorList>
            <person name="Cremers G."/>
            <person name="Picone N."/>
        </authorList>
    </citation>
    <scope>NUCLEOTIDE SEQUENCE</scope>
    <source>
        <strain evidence="1">Sample_alias</strain>
    </source>
</reference>
<gene>
    <name evidence="1" type="ORF">MFUM_0419</name>
</gene>
<evidence type="ECO:0000313" key="2">
    <source>
        <dbReference type="Proteomes" id="UP001161497"/>
    </source>
</evidence>
<keyword evidence="2" id="KW-1185">Reference proteome</keyword>
<evidence type="ECO:0000313" key="1">
    <source>
        <dbReference type="EMBL" id="CAI9084811.1"/>
    </source>
</evidence>
<protein>
    <recommendedName>
        <fullName evidence="3">Class I SAM-dependent methyltransferase</fullName>
    </recommendedName>
</protein>
<proteinExistence type="predicted"/>
<evidence type="ECO:0008006" key="3">
    <source>
        <dbReference type="Google" id="ProtNLM"/>
    </source>
</evidence>
<sequence>MVKAGGDVNFLILEVLPRLREGVVVHFHDIYFPYDYPRDLLKTFFPSTESSLLHAFLAFNHRFRIIFCMSLLHYKCPKVLTEVFPEYIPQGGQDGLVEERVAAFTTPPGHFPSSIYLRVGVSE</sequence>